<evidence type="ECO:0000313" key="4">
    <source>
        <dbReference type="Proteomes" id="UP000290287"/>
    </source>
</evidence>
<dbReference type="AlphaFoldDB" id="A0A4Q0YTJ9"/>
<dbReference type="SUPFAM" id="SSF53681">
    <property type="entry name" value="Aspartate/glutamate racemase"/>
    <property type="match status" value="2"/>
</dbReference>
<comment type="caution">
    <text evidence="3">The sequence shown here is derived from an EMBL/GenBank/DDBJ whole genome shotgun (WGS) entry which is preliminary data.</text>
</comment>
<organism evidence="3 4">
    <name type="scientific">Veronia nyctiphanis</name>
    <dbReference type="NCBI Taxonomy" id="1278244"/>
    <lineage>
        <taxon>Bacteria</taxon>
        <taxon>Pseudomonadati</taxon>
        <taxon>Pseudomonadota</taxon>
        <taxon>Gammaproteobacteria</taxon>
        <taxon>Vibrionales</taxon>
        <taxon>Vibrionaceae</taxon>
        <taxon>Veronia</taxon>
    </lineage>
</organism>
<dbReference type="InterPro" id="IPR004380">
    <property type="entry name" value="Asp_race"/>
</dbReference>
<dbReference type="InterPro" id="IPR015942">
    <property type="entry name" value="Asp/Glu/hydantoin_racemase"/>
</dbReference>
<evidence type="ECO:0000313" key="3">
    <source>
        <dbReference type="EMBL" id="RXJ74043.1"/>
    </source>
</evidence>
<dbReference type="NCBIfam" id="TIGR00035">
    <property type="entry name" value="asp_race"/>
    <property type="match status" value="1"/>
</dbReference>
<evidence type="ECO:0000256" key="2">
    <source>
        <dbReference type="ARBA" id="ARBA00023235"/>
    </source>
</evidence>
<dbReference type="InterPro" id="IPR018187">
    <property type="entry name" value="Asp/Glu_racemase_AS_1"/>
</dbReference>
<keyword evidence="4" id="KW-1185">Reference proteome</keyword>
<dbReference type="Pfam" id="PF01177">
    <property type="entry name" value="Asp_Glu_race"/>
    <property type="match status" value="1"/>
</dbReference>
<name>A0A4Q0YTJ9_9GAMM</name>
<gene>
    <name evidence="3" type="ORF">CS022_05205</name>
</gene>
<dbReference type="InterPro" id="IPR001920">
    <property type="entry name" value="Asp/Glu_race"/>
</dbReference>
<dbReference type="Proteomes" id="UP000290287">
    <property type="component" value="Unassembled WGS sequence"/>
</dbReference>
<accession>A0A4Q0YTJ9</accession>
<dbReference type="OrthoDB" id="9803739at2"/>
<evidence type="ECO:0000256" key="1">
    <source>
        <dbReference type="ARBA" id="ARBA00007847"/>
    </source>
</evidence>
<protein>
    <submittedName>
        <fullName evidence="3">Aspartate/glutamate racemase</fullName>
    </submittedName>
</protein>
<proteinExistence type="inferred from homology"/>
<keyword evidence="2" id="KW-0413">Isomerase</keyword>
<sequence length="231" mass="25153">MKTIGMIGGMSWESTALYYKTLNEEVKARKGGFNSAQCLLYSVNFAEIEALQRRGDWQAAGNILADTAANLERGGADLILICTNTMHLVFEQVQDAVSIPVIHIADTIAAKLQANEITKVGLLATGFTMEKDFYKGRLQSNFGIDVIVPDEADRAMVHDVIYNQLCLGEIREESKQAYLRVIDKLAVQGAQAVILGCTEIGLLISGNDTEVPLFDTTAIHAEEAVSLALDD</sequence>
<dbReference type="PANTHER" id="PTHR21198:SF7">
    <property type="entry name" value="ASPARTATE-GLUTAMATE RACEMASE FAMILY"/>
    <property type="match status" value="1"/>
</dbReference>
<comment type="similarity">
    <text evidence="1">Belongs to the aspartate/glutamate racemases family.</text>
</comment>
<dbReference type="PANTHER" id="PTHR21198">
    <property type="entry name" value="GLUTAMATE RACEMASE"/>
    <property type="match status" value="1"/>
</dbReference>
<dbReference type="RefSeq" id="WP_129121399.1">
    <property type="nucleotide sequence ID" value="NZ_PEIB01000004.1"/>
</dbReference>
<dbReference type="PROSITE" id="PS00923">
    <property type="entry name" value="ASP_GLU_RACEMASE_1"/>
    <property type="match status" value="1"/>
</dbReference>
<dbReference type="GO" id="GO:0047661">
    <property type="term" value="F:amino-acid racemase activity"/>
    <property type="evidence" value="ECO:0007669"/>
    <property type="project" value="InterPro"/>
</dbReference>
<reference evidence="3 4" key="1">
    <citation type="submission" date="2017-10" db="EMBL/GenBank/DDBJ databases">
        <title>Nyctiphanis sp. nov., isolated from the stomach of the euphausiid Nyctiphanes simplex (Hansen, 1911) in the Gulf of California.</title>
        <authorList>
            <person name="Gomez-Gil B."/>
            <person name="Aguilar-Mendez M."/>
            <person name="Lopez-Cortes A."/>
            <person name="Gomez-Gutierrez J."/>
            <person name="Roque A."/>
            <person name="Lang E."/>
            <person name="Gonzalez-Castillo A."/>
        </authorList>
    </citation>
    <scope>NUCLEOTIDE SEQUENCE [LARGE SCALE GENOMIC DNA]</scope>
    <source>
        <strain evidence="3 4">CAIM 600</strain>
    </source>
</reference>
<dbReference type="EMBL" id="PEIB01000004">
    <property type="protein sequence ID" value="RXJ74043.1"/>
    <property type="molecule type" value="Genomic_DNA"/>
</dbReference>
<dbReference type="Gene3D" id="3.40.50.1860">
    <property type="match status" value="2"/>
</dbReference>